<gene>
    <name evidence="1" type="ORF">F2Q69_00026982</name>
</gene>
<reference evidence="1" key="1">
    <citation type="submission" date="2019-12" db="EMBL/GenBank/DDBJ databases">
        <title>Genome sequencing and annotation of Brassica cretica.</title>
        <authorList>
            <person name="Studholme D.J."/>
            <person name="Sarris P."/>
        </authorList>
    </citation>
    <scope>NUCLEOTIDE SEQUENCE</scope>
    <source>
        <strain evidence="1">PFS-109/04</strain>
        <tissue evidence="1">Leaf</tissue>
    </source>
</reference>
<sequence length="126" mass="14844">MDVTGWRLSQFYRRRSSFREEEAQSAPSSPVFGHGRLRWVVGQIWTRGSQRLRSQEEEDLRRRLRLFEEEVSGGSRRACLRFPVVHRRKRSRSTIELSDGKTRRRRSPMARRLCRLVVPAKSCDGG</sequence>
<evidence type="ECO:0000313" key="2">
    <source>
        <dbReference type="Proteomes" id="UP000712600"/>
    </source>
</evidence>
<name>A0A8S9S3L7_BRACR</name>
<dbReference type="EMBL" id="QGKX02000088">
    <property type="protein sequence ID" value="KAF3587258.1"/>
    <property type="molecule type" value="Genomic_DNA"/>
</dbReference>
<dbReference type="AlphaFoldDB" id="A0A8S9S3L7"/>
<accession>A0A8S9S3L7</accession>
<evidence type="ECO:0000313" key="1">
    <source>
        <dbReference type="EMBL" id="KAF3587258.1"/>
    </source>
</evidence>
<organism evidence="1 2">
    <name type="scientific">Brassica cretica</name>
    <name type="common">Mustard</name>
    <dbReference type="NCBI Taxonomy" id="69181"/>
    <lineage>
        <taxon>Eukaryota</taxon>
        <taxon>Viridiplantae</taxon>
        <taxon>Streptophyta</taxon>
        <taxon>Embryophyta</taxon>
        <taxon>Tracheophyta</taxon>
        <taxon>Spermatophyta</taxon>
        <taxon>Magnoliopsida</taxon>
        <taxon>eudicotyledons</taxon>
        <taxon>Gunneridae</taxon>
        <taxon>Pentapetalae</taxon>
        <taxon>rosids</taxon>
        <taxon>malvids</taxon>
        <taxon>Brassicales</taxon>
        <taxon>Brassicaceae</taxon>
        <taxon>Brassiceae</taxon>
        <taxon>Brassica</taxon>
    </lineage>
</organism>
<comment type="caution">
    <text evidence="1">The sequence shown here is derived from an EMBL/GenBank/DDBJ whole genome shotgun (WGS) entry which is preliminary data.</text>
</comment>
<protein>
    <submittedName>
        <fullName evidence="1">Uncharacterized protein</fullName>
    </submittedName>
</protein>
<dbReference type="Proteomes" id="UP000712600">
    <property type="component" value="Unassembled WGS sequence"/>
</dbReference>
<proteinExistence type="predicted"/>